<dbReference type="RefSeq" id="WP_034227623.1">
    <property type="nucleotide sequence ID" value="NZ_AXCW01000211.1"/>
</dbReference>
<evidence type="ECO:0000313" key="1">
    <source>
        <dbReference type="EMBL" id="EYR62580.1"/>
    </source>
</evidence>
<dbReference type="Proteomes" id="UP000019753">
    <property type="component" value="Unassembled WGS sequence"/>
</dbReference>
<accession>A0A021VRB0</accession>
<comment type="caution">
    <text evidence="1">The sequence shown here is derived from an EMBL/GenBank/DDBJ whole genome shotgun (WGS) entry which is preliminary data.</text>
</comment>
<name>A0A021VRB0_9CELL</name>
<proteinExistence type="predicted"/>
<organism evidence="1 2">
    <name type="scientific">Actinotalea ferrariae CF5-4</name>
    <dbReference type="NCBI Taxonomy" id="948458"/>
    <lineage>
        <taxon>Bacteria</taxon>
        <taxon>Bacillati</taxon>
        <taxon>Actinomycetota</taxon>
        <taxon>Actinomycetes</taxon>
        <taxon>Micrococcales</taxon>
        <taxon>Cellulomonadaceae</taxon>
        <taxon>Actinotalea</taxon>
    </lineage>
</organism>
<gene>
    <name evidence="1" type="ORF">N866_07310</name>
</gene>
<reference evidence="1 2" key="1">
    <citation type="submission" date="2014-01" db="EMBL/GenBank/DDBJ databases">
        <title>Actinotalea ferrariae CF5-4.</title>
        <authorList>
            <person name="Chen F."/>
            <person name="Li Y."/>
            <person name="Wang G."/>
        </authorList>
    </citation>
    <scope>NUCLEOTIDE SEQUENCE [LARGE SCALE GENOMIC DNA]</scope>
    <source>
        <strain evidence="1 2">CF5-4</strain>
    </source>
</reference>
<dbReference type="EMBL" id="AXCW01000211">
    <property type="protein sequence ID" value="EYR62580.1"/>
    <property type="molecule type" value="Genomic_DNA"/>
</dbReference>
<keyword evidence="2" id="KW-1185">Reference proteome</keyword>
<dbReference type="AlphaFoldDB" id="A0A021VRB0"/>
<sequence>MAAPVTTHDRRTVVLHGTHPTLGVEVTWRVTPLPVDSRGHANYAVHWAVGDLTRRRSWAGLATHTAVVSTDGLREIVRLAHPRA</sequence>
<evidence type="ECO:0000313" key="2">
    <source>
        <dbReference type="Proteomes" id="UP000019753"/>
    </source>
</evidence>
<protein>
    <submittedName>
        <fullName evidence="1">Uncharacterized protein</fullName>
    </submittedName>
</protein>